<name>A0A1G6A0D7_9GAMM</name>
<dbReference type="EMBL" id="FMXN01000001">
    <property type="protein sequence ID" value="SDB01706.1"/>
    <property type="molecule type" value="Genomic_DNA"/>
</dbReference>
<dbReference type="Proteomes" id="UP000199626">
    <property type="component" value="Unassembled WGS sequence"/>
</dbReference>
<reference evidence="2" key="1">
    <citation type="submission" date="2016-10" db="EMBL/GenBank/DDBJ databases">
        <authorList>
            <person name="Varghese N."/>
            <person name="Submissions S."/>
        </authorList>
    </citation>
    <scope>NUCLEOTIDE SEQUENCE [LARGE SCALE GENOMIC DNA]</scope>
    <source>
        <strain evidence="2">CGMCC 1.10824</strain>
    </source>
</reference>
<evidence type="ECO:0000313" key="1">
    <source>
        <dbReference type="EMBL" id="SDB01706.1"/>
    </source>
</evidence>
<dbReference type="NCBIfam" id="NF033452">
    <property type="entry name" value="BREX_1_MTaseX"/>
    <property type="match status" value="1"/>
</dbReference>
<organism evidence="1 2">
    <name type="scientific">Pseudidiomarina indica</name>
    <dbReference type="NCBI Taxonomy" id="1159017"/>
    <lineage>
        <taxon>Bacteria</taxon>
        <taxon>Pseudomonadati</taxon>
        <taxon>Pseudomonadota</taxon>
        <taxon>Gammaproteobacteria</taxon>
        <taxon>Alteromonadales</taxon>
        <taxon>Idiomarinaceae</taxon>
        <taxon>Pseudidiomarina</taxon>
    </lineage>
</organism>
<keyword evidence="2" id="KW-1185">Reference proteome</keyword>
<evidence type="ECO:0000313" key="2">
    <source>
        <dbReference type="Proteomes" id="UP000199626"/>
    </source>
</evidence>
<proteinExistence type="predicted"/>
<dbReference type="OrthoDB" id="9782445at2"/>
<dbReference type="RefSeq" id="WP_092590487.1">
    <property type="nucleotide sequence ID" value="NZ_FMXN01000001.1"/>
</dbReference>
<protein>
    <recommendedName>
        <fullName evidence="3">BREX-1 system adenine-specific DNA-methyltransferase PglX</fullName>
    </recommendedName>
</protein>
<sequence>MSEQTNTDMSKHFYRASAADFMKIPGSPVAYWLTEKWLEMFESTSAISEYSYASEGIKTGNNDRFLRYWFEVNWNDVGALNQENSKWVFHHKGGEYRKWAGNREFVIYWLNDGKAVREMPNSGIQGERLFRQDAAVWSDITSGGFSARLKNKEHLFDSACPAAAFIDGQSIEVLLGFLNSCVVKYLTPIINPTLHFKVGNFRALPYVRAHADVVNKLIDISLCDWNSAETSWDFTSLDISKNVSDDYSMIASAYDDFKKKGDATIQEMKQLEESNNRTLIELCGLQKDLIAEVPINEITINCNPYYRYGNKLRDIELENLYRCDTLKSLVSFSVGCMMGRYSLDKPGLIIASQGETIQDYLAQIPSPKFMPDDDAILPLTDQEWFADDVTNRFREFVKVVWGEETLQENLDFVAESLYLHAIKPKKGETSMEAIRRYLSTQFYKDHMKTYKKRPIYWLFSSGKQKAFECLVYLHRYNEGTLSRMRTEYVTPLMGKYESQIRHIEEQQTSASAVEKTKLDKELKDYQSKLNELREFDSKLKHYADMRISLDLDDGVKVNYGKFGDLLANVKDITGEKPNVT</sequence>
<accession>A0A1G6A0D7</accession>
<dbReference type="AlphaFoldDB" id="A0A1G6A0D7"/>
<gene>
    <name evidence="1" type="ORF">SAMN02927930_00015</name>
</gene>
<dbReference type="STRING" id="1159017.SAMN02927930_00015"/>
<dbReference type="InterPro" id="IPR047939">
    <property type="entry name" value="BREX_1_PglX"/>
</dbReference>
<evidence type="ECO:0008006" key="3">
    <source>
        <dbReference type="Google" id="ProtNLM"/>
    </source>
</evidence>